<evidence type="ECO:0000313" key="2">
    <source>
        <dbReference type="EMBL" id="TNY16891.1"/>
    </source>
</evidence>
<gene>
    <name evidence="2" type="ORF">DMC30DRAFT_450233</name>
</gene>
<feature type="compositionally biased region" description="Polar residues" evidence="1">
    <location>
        <begin position="56"/>
        <end position="72"/>
    </location>
</feature>
<organism evidence="2 3">
    <name type="scientific">Rhodotorula diobovata</name>
    <dbReference type="NCBI Taxonomy" id="5288"/>
    <lineage>
        <taxon>Eukaryota</taxon>
        <taxon>Fungi</taxon>
        <taxon>Dikarya</taxon>
        <taxon>Basidiomycota</taxon>
        <taxon>Pucciniomycotina</taxon>
        <taxon>Microbotryomycetes</taxon>
        <taxon>Sporidiobolales</taxon>
        <taxon>Sporidiobolaceae</taxon>
        <taxon>Rhodotorula</taxon>
    </lineage>
</organism>
<proteinExistence type="predicted"/>
<dbReference type="Proteomes" id="UP000311382">
    <property type="component" value="Unassembled WGS sequence"/>
</dbReference>
<dbReference type="EMBL" id="SOZI01000336">
    <property type="protein sequence ID" value="TNY16891.1"/>
    <property type="molecule type" value="Genomic_DNA"/>
</dbReference>
<reference evidence="2 3" key="1">
    <citation type="submission" date="2019-03" db="EMBL/GenBank/DDBJ databases">
        <title>Rhodosporidium diobovatum UCD-FST 08-225 genome sequencing, assembly, and annotation.</title>
        <authorList>
            <person name="Fakankun I.U."/>
            <person name="Fristensky B."/>
            <person name="Levin D.B."/>
        </authorList>
    </citation>
    <scope>NUCLEOTIDE SEQUENCE [LARGE SCALE GENOMIC DNA]</scope>
    <source>
        <strain evidence="2 3">UCD-FST 08-225</strain>
    </source>
</reference>
<evidence type="ECO:0000256" key="1">
    <source>
        <dbReference type="SAM" id="MobiDB-lite"/>
    </source>
</evidence>
<feature type="region of interest" description="Disordered" evidence="1">
    <location>
        <begin position="98"/>
        <end position="117"/>
    </location>
</feature>
<sequence length="295" mass="32074">MLGDGVAAPLQPAAAFCAQTLTEERNIVFSHPPLPTLSRSAGSLGTPSPFSRARPQRSTRPSSASDHLAPQQQNALHVVHVWDDCAATMATAARPAVAGGKKSDAGKLGSRMADPARRMASTRRVCVLLHTSSFSPPGCSSPRTRPHLRDPLTRLRTTQTGRPSRRPRPAAHAPAHPALARPCQVRDACSPLPGRPAATSRGRQWCAPAPRCSFARTRSALRSRDGWRRFRARKKCSCRVSALYHPCPRCLERTAKVGRLSPIRAALLSVRRARICSSGRLGPFRKHSWSPLCQH</sequence>
<feature type="region of interest" description="Disordered" evidence="1">
    <location>
        <begin position="31"/>
        <end position="72"/>
    </location>
</feature>
<name>A0A5C5FM29_9BASI</name>
<evidence type="ECO:0000313" key="3">
    <source>
        <dbReference type="Proteomes" id="UP000311382"/>
    </source>
</evidence>
<dbReference type="AlphaFoldDB" id="A0A5C5FM29"/>
<keyword evidence="3" id="KW-1185">Reference proteome</keyword>
<feature type="region of interest" description="Disordered" evidence="1">
    <location>
        <begin position="136"/>
        <end position="177"/>
    </location>
</feature>
<feature type="compositionally biased region" description="Polar residues" evidence="1">
    <location>
        <begin position="37"/>
        <end position="49"/>
    </location>
</feature>
<protein>
    <submittedName>
        <fullName evidence="2">Uncharacterized protein</fullName>
    </submittedName>
</protein>
<comment type="caution">
    <text evidence="2">The sequence shown here is derived from an EMBL/GenBank/DDBJ whole genome shotgun (WGS) entry which is preliminary data.</text>
</comment>
<accession>A0A5C5FM29</accession>